<dbReference type="EMBL" id="JAHQIW010005029">
    <property type="protein sequence ID" value="KAJ1364687.1"/>
    <property type="molecule type" value="Genomic_DNA"/>
</dbReference>
<name>A0AAD5N8L3_PARTN</name>
<organism evidence="1 2">
    <name type="scientific">Parelaphostrongylus tenuis</name>
    <name type="common">Meningeal worm</name>
    <dbReference type="NCBI Taxonomy" id="148309"/>
    <lineage>
        <taxon>Eukaryota</taxon>
        <taxon>Metazoa</taxon>
        <taxon>Ecdysozoa</taxon>
        <taxon>Nematoda</taxon>
        <taxon>Chromadorea</taxon>
        <taxon>Rhabditida</taxon>
        <taxon>Rhabditina</taxon>
        <taxon>Rhabditomorpha</taxon>
        <taxon>Strongyloidea</taxon>
        <taxon>Metastrongylidae</taxon>
        <taxon>Parelaphostrongylus</taxon>
    </lineage>
</organism>
<proteinExistence type="predicted"/>
<evidence type="ECO:0000313" key="2">
    <source>
        <dbReference type="Proteomes" id="UP001196413"/>
    </source>
</evidence>
<reference evidence="1" key="1">
    <citation type="submission" date="2021-06" db="EMBL/GenBank/DDBJ databases">
        <title>Parelaphostrongylus tenuis whole genome reference sequence.</title>
        <authorList>
            <person name="Garwood T.J."/>
            <person name="Larsen P.A."/>
            <person name="Fountain-Jones N.M."/>
            <person name="Garbe J.R."/>
            <person name="Macchietto M.G."/>
            <person name="Kania S.A."/>
            <person name="Gerhold R.W."/>
            <person name="Richards J.E."/>
            <person name="Wolf T.M."/>
        </authorList>
    </citation>
    <scope>NUCLEOTIDE SEQUENCE</scope>
    <source>
        <strain evidence="1">MNPRO001-30</strain>
        <tissue evidence="1">Meninges</tissue>
    </source>
</reference>
<dbReference type="Proteomes" id="UP001196413">
    <property type="component" value="Unassembled WGS sequence"/>
</dbReference>
<accession>A0AAD5N8L3</accession>
<dbReference type="AlphaFoldDB" id="A0AAD5N8L3"/>
<protein>
    <submittedName>
        <fullName evidence="1">Uncharacterized protein</fullName>
    </submittedName>
</protein>
<evidence type="ECO:0000313" key="1">
    <source>
        <dbReference type="EMBL" id="KAJ1364687.1"/>
    </source>
</evidence>
<keyword evidence="2" id="KW-1185">Reference proteome</keyword>
<comment type="caution">
    <text evidence="1">The sequence shown here is derived from an EMBL/GenBank/DDBJ whole genome shotgun (WGS) entry which is preliminary data.</text>
</comment>
<gene>
    <name evidence="1" type="ORF">KIN20_024826</name>
</gene>
<sequence>MIGFSIQSTYYKDVKETLSALIRTYMLFCSSSTCNDKFELQEELSKTRLALFASKARLDECEERVEHLLHVVRYITGSTRSMRFRTSENVVVRGKYVLLFGEFLSGIGSCTIF</sequence>